<reference evidence="1" key="1">
    <citation type="submission" date="2020-03" db="EMBL/GenBank/DDBJ databases">
        <title>The deep terrestrial virosphere.</title>
        <authorList>
            <person name="Holmfeldt K."/>
            <person name="Nilsson E."/>
            <person name="Simone D."/>
            <person name="Lopez-Fernandez M."/>
            <person name="Wu X."/>
            <person name="de Brujin I."/>
            <person name="Lundin D."/>
            <person name="Andersson A."/>
            <person name="Bertilsson S."/>
            <person name="Dopson M."/>
        </authorList>
    </citation>
    <scope>NUCLEOTIDE SEQUENCE</scope>
    <source>
        <strain evidence="1">TM448A01659</strain>
    </source>
</reference>
<organism evidence="1">
    <name type="scientific">viral metagenome</name>
    <dbReference type="NCBI Taxonomy" id="1070528"/>
    <lineage>
        <taxon>unclassified sequences</taxon>
        <taxon>metagenomes</taxon>
        <taxon>organismal metagenomes</taxon>
    </lineage>
</organism>
<proteinExistence type="predicted"/>
<protein>
    <submittedName>
        <fullName evidence="1">Uncharacterized protein</fullName>
    </submittedName>
</protein>
<name>A0A6H1ZS83_9ZZZZ</name>
<evidence type="ECO:0000313" key="1">
    <source>
        <dbReference type="EMBL" id="QJA50271.1"/>
    </source>
</evidence>
<gene>
    <name evidence="1" type="ORF">TM448A01659_0013</name>
</gene>
<dbReference type="EMBL" id="MT144184">
    <property type="protein sequence ID" value="QJA50271.1"/>
    <property type="molecule type" value="Genomic_DNA"/>
</dbReference>
<accession>A0A6H1ZS83</accession>
<sequence length="51" mass="5771">MSLYQFSSYMDEISNIEKMFSGGGSTKEKPISTEELIKGARQKGLKVPKHY</sequence>
<dbReference type="AlphaFoldDB" id="A0A6H1ZS83"/>